<organism evidence="1 2">
    <name type="scientific">Zalaria obscura</name>
    <dbReference type="NCBI Taxonomy" id="2024903"/>
    <lineage>
        <taxon>Eukaryota</taxon>
        <taxon>Fungi</taxon>
        <taxon>Dikarya</taxon>
        <taxon>Ascomycota</taxon>
        <taxon>Pezizomycotina</taxon>
        <taxon>Dothideomycetes</taxon>
        <taxon>Dothideomycetidae</taxon>
        <taxon>Dothideales</taxon>
        <taxon>Zalariaceae</taxon>
        <taxon>Zalaria</taxon>
    </lineage>
</organism>
<name>A0ACC3SDD6_9PEZI</name>
<reference evidence="1" key="1">
    <citation type="submission" date="2024-02" db="EMBL/GenBank/DDBJ databases">
        <title>Metagenome Assembled Genome of Zalaria obscura JY119.</title>
        <authorList>
            <person name="Vighnesh L."/>
            <person name="Jagadeeshwari U."/>
            <person name="Venkata Ramana C."/>
            <person name="Sasikala C."/>
        </authorList>
    </citation>
    <scope>NUCLEOTIDE SEQUENCE</scope>
    <source>
        <strain evidence="1">JY119</strain>
    </source>
</reference>
<sequence>MDPFSIVTALSSAVLRVCAYIFLRWIPGHKQHFPPIVFTALLAYLASLPFTWRNTPEEKIIADEIDIIATEITDRDEADSAEEAIDDSLVEGVEKRPLIELDTRETIITAERGPEVLRTLLGGLPSPRSGLLTFLTVAINVALAAMVADLVYRAPLLHPEHKLSMARVGYVSDKTASILVREPHGSQYPVFLSYRHADAPLDINSGLLPHDTSWKSAGSLPWLDETTDYTGTFHLTGLKPDTRYQYAASTNHSGYFVTAPRTGQTSSRHQGTYTFLHSSCIKARFPYSPFSHPLSVPGFRHLAAQLPKLGAQFMLFLGDFIYIDVPHRFGSSVETYRREYRQVYASPDWPLVSSPSSHPGFHSSSLAASSSMPNDLPWIHVLDDHEIANDWDRNTSSVYQSAVDPWTHYHVAANPPAVRPGATYFSFVQGPASFFMLDTRRYRDPFDGTDGSYNPETNRLFNETGGYKKSMLGSQQLSDLLAWLAREEPTGVRWKVVVSSIPFTKNWRFGSEDTWGGYLGERQTILEAMWDVGLRGGVGVVVLSGDRHEFAATAFPPPPEGKVVGLSTAEMVKGVVGNADGGLKVKRWPLSATVHEFSASPLSMFYLPVRTYKQTDDEDVCVKYIPDGNSKFGALTISSPQHSDQSLLLYRLFVDGEEAWSYTITAPPDVRGAGRGKDAIWG</sequence>
<dbReference type="EMBL" id="JAMKPW020000017">
    <property type="protein sequence ID" value="KAK8209084.1"/>
    <property type="molecule type" value="Genomic_DNA"/>
</dbReference>
<keyword evidence="2" id="KW-1185">Reference proteome</keyword>
<gene>
    <name evidence="1" type="ORF">M8818_003779</name>
</gene>
<protein>
    <submittedName>
        <fullName evidence="1">Uncharacterized protein</fullName>
    </submittedName>
</protein>
<comment type="caution">
    <text evidence="1">The sequence shown here is derived from an EMBL/GenBank/DDBJ whole genome shotgun (WGS) entry which is preliminary data.</text>
</comment>
<evidence type="ECO:0000313" key="1">
    <source>
        <dbReference type="EMBL" id="KAK8209084.1"/>
    </source>
</evidence>
<proteinExistence type="predicted"/>
<accession>A0ACC3SDD6</accession>
<evidence type="ECO:0000313" key="2">
    <source>
        <dbReference type="Proteomes" id="UP001320706"/>
    </source>
</evidence>
<dbReference type="Proteomes" id="UP001320706">
    <property type="component" value="Unassembled WGS sequence"/>
</dbReference>